<keyword evidence="2" id="KW-1185">Reference proteome</keyword>
<name>A0ACB9MD65_9MYRT</name>
<proteinExistence type="predicted"/>
<organism evidence="1 2">
    <name type="scientific">Melastoma candidum</name>
    <dbReference type="NCBI Taxonomy" id="119954"/>
    <lineage>
        <taxon>Eukaryota</taxon>
        <taxon>Viridiplantae</taxon>
        <taxon>Streptophyta</taxon>
        <taxon>Embryophyta</taxon>
        <taxon>Tracheophyta</taxon>
        <taxon>Spermatophyta</taxon>
        <taxon>Magnoliopsida</taxon>
        <taxon>eudicotyledons</taxon>
        <taxon>Gunneridae</taxon>
        <taxon>Pentapetalae</taxon>
        <taxon>rosids</taxon>
        <taxon>malvids</taxon>
        <taxon>Myrtales</taxon>
        <taxon>Melastomataceae</taxon>
        <taxon>Melastomatoideae</taxon>
        <taxon>Melastomateae</taxon>
        <taxon>Melastoma</taxon>
    </lineage>
</organism>
<comment type="caution">
    <text evidence="1">The sequence shown here is derived from an EMBL/GenBank/DDBJ whole genome shotgun (WGS) entry which is preliminary data.</text>
</comment>
<gene>
    <name evidence="1" type="ORF">MLD38_034103</name>
</gene>
<reference evidence="2" key="1">
    <citation type="journal article" date="2023" name="Front. Plant Sci.">
        <title>Chromosomal-level genome assembly of Melastoma candidum provides insights into trichome evolution.</title>
        <authorList>
            <person name="Zhong Y."/>
            <person name="Wu W."/>
            <person name="Sun C."/>
            <person name="Zou P."/>
            <person name="Liu Y."/>
            <person name="Dai S."/>
            <person name="Zhou R."/>
        </authorList>
    </citation>
    <scope>NUCLEOTIDE SEQUENCE [LARGE SCALE GENOMIC DNA]</scope>
</reference>
<dbReference type="Proteomes" id="UP001057402">
    <property type="component" value="Chromosome 10"/>
</dbReference>
<evidence type="ECO:0000313" key="2">
    <source>
        <dbReference type="Proteomes" id="UP001057402"/>
    </source>
</evidence>
<dbReference type="EMBL" id="CM042889">
    <property type="protein sequence ID" value="KAI4320645.1"/>
    <property type="molecule type" value="Genomic_DNA"/>
</dbReference>
<sequence>MKEKGLYVIFSTLVPMYLSVFLGYGSAKWWKLLTPEQCNGLGKYINYIGLPMLVFKATSQANFYVMDSRFAGADSLQKVALLFGLFTWLVFCRSGRFEWVITVVVLQGMVWNLIVLLMYEFKAAQKVLSTSNGERVEATGVSNVSPLEGGAPEEVTVEASSGRYEENTVDIDDRDDDQGPPPSQMKSSTRSIVGVVFRKFITNPNTHASVLGLVWSLITFKLKFKTPIMMQGCISINSSTVLGLVMFSIGLFIGLQLKIISCGVRSLAFSLLAKFLLGPMLMAVTSIALGLRGTILHIAILQAALPLANSPFIFAQEYDVYPDLVSTSMIIGLVLATPILLIYKIILDKL</sequence>
<evidence type="ECO:0000313" key="1">
    <source>
        <dbReference type="EMBL" id="KAI4320645.1"/>
    </source>
</evidence>
<accession>A0ACB9MD65</accession>
<protein>
    <submittedName>
        <fullName evidence="1">Uncharacterized protein</fullName>
    </submittedName>
</protein>